<dbReference type="Pfam" id="PF00069">
    <property type="entry name" value="Pkinase"/>
    <property type="match status" value="1"/>
</dbReference>
<dbReference type="GO" id="GO:0005524">
    <property type="term" value="F:ATP binding"/>
    <property type="evidence" value="ECO:0007669"/>
    <property type="project" value="UniProtKB-UniRule"/>
</dbReference>
<dbReference type="PROSITE" id="PS50011">
    <property type="entry name" value="PROTEIN_KINASE_DOM"/>
    <property type="match status" value="1"/>
</dbReference>
<comment type="caution">
    <text evidence="6">The sequence shown here is derived from an EMBL/GenBank/DDBJ whole genome shotgun (WGS) entry which is preliminary data.</text>
</comment>
<keyword evidence="2 3" id="KW-0067">ATP-binding</keyword>
<evidence type="ECO:0000256" key="4">
    <source>
        <dbReference type="RuleBase" id="RU000304"/>
    </source>
</evidence>
<name>A0A1V9ZGD7_ACHHY</name>
<dbReference type="OrthoDB" id="419455at2759"/>
<feature type="domain" description="Protein kinase" evidence="5">
    <location>
        <begin position="74"/>
        <end position="344"/>
    </location>
</feature>
<dbReference type="EMBL" id="JNBR01000123">
    <property type="protein sequence ID" value="OQR97048.1"/>
    <property type="molecule type" value="Genomic_DNA"/>
</dbReference>
<proteinExistence type="inferred from homology"/>
<keyword evidence="7" id="KW-1185">Reference proteome</keyword>
<dbReference type="STRING" id="1202772.A0A1V9ZGD7"/>
<dbReference type="SMART" id="SM00220">
    <property type="entry name" value="S_TKc"/>
    <property type="match status" value="1"/>
</dbReference>
<dbReference type="InterPro" id="IPR000719">
    <property type="entry name" value="Prot_kinase_dom"/>
</dbReference>
<dbReference type="PROSITE" id="PS00107">
    <property type="entry name" value="PROTEIN_KINASE_ATP"/>
    <property type="match status" value="1"/>
</dbReference>
<feature type="binding site" evidence="3">
    <location>
        <position position="103"/>
    </location>
    <ligand>
        <name>ATP</name>
        <dbReference type="ChEBI" id="CHEBI:30616"/>
    </ligand>
</feature>
<keyword evidence="1 3" id="KW-0547">Nucleotide-binding</keyword>
<dbReference type="SUPFAM" id="SSF56112">
    <property type="entry name" value="Protein kinase-like (PK-like)"/>
    <property type="match status" value="1"/>
</dbReference>
<organism evidence="6 7">
    <name type="scientific">Achlya hypogyna</name>
    <name type="common">Oomycete</name>
    <name type="synonym">Protoachlya hypogyna</name>
    <dbReference type="NCBI Taxonomy" id="1202772"/>
    <lineage>
        <taxon>Eukaryota</taxon>
        <taxon>Sar</taxon>
        <taxon>Stramenopiles</taxon>
        <taxon>Oomycota</taxon>
        <taxon>Saprolegniomycetes</taxon>
        <taxon>Saprolegniales</taxon>
        <taxon>Achlyaceae</taxon>
        <taxon>Achlya</taxon>
    </lineage>
</organism>
<dbReference type="PROSITE" id="PS00108">
    <property type="entry name" value="PROTEIN_KINASE_ST"/>
    <property type="match status" value="1"/>
</dbReference>
<dbReference type="GO" id="GO:0004674">
    <property type="term" value="F:protein serine/threonine kinase activity"/>
    <property type="evidence" value="ECO:0007669"/>
    <property type="project" value="UniProtKB-KW"/>
</dbReference>
<dbReference type="AlphaFoldDB" id="A0A1V9ZGD7"/>
<dbReference type="InterPro" id="IPR017441">
    <property type="entry name" value="Protein_kinase_ATP_BS"/>
</dbReference>
<evidence type="ECO:0000313" key="7">
    <source>
        <dbReference type="Proteomes" id="UP000243579"/>
    </source>
</evidence>
<evidence type="ECO:0000313" key="6">
    <source>
        <dbReference type="EMBL" id="OQR97048.1"/>
    </source>
</evidence>
<dbReference type="InterPro" id="IPR008271">
    <property type="entry name" value="Ser/Thr_kinase_AS"/>
</dbReference>
<accession>A0A1V9ZGD7</accession>
<sequence>MLRAVATTSSTLRRRFLLRPATARRTFRHLAQRLPPARCARLPLLAVGLAGTMLLAAPARNDGALRVFDDEYDLVYSRELGSGAFGMVMQCIHKIDQKLSAVKVIADCYEEANRERTALGCVEMAGGHENIVALNDHYTHDGFTYIVVEFVDGITLFDFVQQRRRLEEEVTRCILKQVASALQFMHDHGMVHCDLKPDNIMVRSDESAVAHVKIIDFGSATIPNPRTSSMPLKRAITLSSIPQSGTKSYWSPEMLSETHATVQPAMDMWSLGCILYIMLSGSHPFDPRGVLSEAEILHNVRHAPVEFSAPVWDSVSDELKVVLRGLLDKDPATRLSATALLAAL</sequence>
<dbReference type="PANTHER" id="PTHR24347">
    <property type="entry name" value="SERINE/THREONINE-PROTEIN KINASE"/>
    <property type="match status" value="1"/>
</dbReference>
<keyword evidence="6" id="KW-0418">Kinase</keyword>
<keyword evidence="4" id="KW-0723">Serine/threonine-protein kinase</keyword>
<evidence type="ECO:0000256" key="3">
    <source>
        <dbReference type="PROSITE-ProRule" id="PRU10141"/>
    </source>
</evidence>
<evidence type="ECO:0000259" key="5">
    <source>
        <dbReference type="PROSITE" id="PS50011"/>
    </source>
</evidence>
<comment type="similarity">
    <text evidence="4">Belongs to the protein kinase superfamily.</text>
</comment>
<gene>
    <name evidence="6" type="ORF">ACHHYP_12747</name>
</gene>
<dbReference type="InterPro" id="IPR011009">
    <property type="entry name" value="Kinase-like_dom_sf"/>
</dbReference>
<keyword evidence="6" id="KW-0808">Transferase</keyword>
<protein>
    <submittedName>
        <fullName evidence="6">Protein kinase</fullName>
    </submittedName>
</protein>
<evidence type="ECO:0000256" key="1">
    <source>
        <dbReference type="ARBA" id="ARBA00022741"/>
    </source>
</evidence>
<evidence type="ECO:0000256" key="2">
    <source>
        <dbReference type="ARBA" id="ARBA00022840"/>
    </source>
</evidence>
<dbReference type="Gene3D" id="1.10.510.10">
    <property type="entry name" value="Transferase(Phosphotransferase) domain 1"/>
    <property type="match status" value="1"/>
</dbReference>
<dbReference type="Gene3D" id="3.30.200.20">
    <property type="entry name" value="Phosphorylase Kinase, domain 1"/>
    <property type="match status" value="1"/>
</dbReference>
<dbReference type="Proteomes" id="UP000243579">
    <property type="component" value="Unassembled WGS sequence"/>
</dbReference>
<reference evidence="6 7" key="1">
    <citation type="journal article" date="2014" name="Genome Biol. Evol.">
        <title>The secreted proteins of Achlya hypogyna and Thraustotheca clavata identify the ancestral oomycete secretome and reveal gene acquisitions by horizontal gene transfer.</title>
        <authorList>
            <person name="Misner I."/>
            <person name="Blouin N."/>
            <person name="Leonard G."/>
            <person name="Richards T.A."/>
            <person name="Lane C.E."/>
        </authorList>
    </citation>
    <scope>NUCLEOTIDE SEQUENCE [LARGE SCALE GENOMIC DNA]</scope>
    <source>
        <strain evidence="6 7">ATCC 48635</strain>
    </source>
</reference>